<dbReference type="PROSITE" id="PS00670">
    <property type="entry name" value="D_2_HYDROXYACID_DH_2"/>
    <property type="match status" value="1"/>
</dbReference>
<dbReference type="GO" id="GO:0051287">
    <property type="term" value="F:NAD binding"/>
    <property type="evidence" value="ECO:0007669"/>
    <property type="project" value="InterPro"/>
</dbReference>
<evidence type="ECO:0000259" key="4">
    <source>
        <dbReference type="Pfam" id="PF02826"/>
    </source>
</evidence>
<evidence type="ECO:0000313" key="5">
    <source>
        <dbReference type="EMBL" id="CAB4724904.1"/>
    </source>
</evidence>
<keyword evidence="2" id="KW-0520">NAD</keyword>
<proteinExistence type="predicted"/>
<dbReference type="PANTHER" id="PTHR43333">
    <property type="entry name" value="2-HACID_DH_C DOMAIN-CONTAINING PROTEIN"/>
    <property type="match status" value="1"/>
</dbReference>
<name>A0A6J6RQT6_9ZZZZ</name>
<organism evidence="5">
    <name type="scientific">freshwater metagenome</name>
    <dbReference type="NCBI Taxonomy" id="449393"/>
    <lineage>
        <taxon>unclassified sequences</taxon>
        <taxon>metagenomes</taxon>
        <taxon>ecological metagenomes</taxon>
    </lineage>
</organism>
<feature type="domain" description="D-isomer specific 2-hydroxyacid dehydrogenase NAD-binding" evidence="4">
    <location>
        <begin position="102"/>
        <end position="269"/>
    </location>
</feature>
<feature type="domain" description="D-isomer specific 2-hydroxyacid dehydrogenase catalytic" evidence="3">
    <location>
        <begin position="54"/>
        <end position="299"/>
    </location>
</feature>
<keyword evidence="1" id="KW-0560">Oxidoreductase</keyword>
<dbReference type="GO" id="GO:0016616">
    <property type="term" value="F:oxidoreductase activity, acting on the CH-OH group of donors, NAD or NADP as acceptor"/>
    <property type="evidence" value="ECO:0007669"/>
    <property type="project" value="InterPro"/>
</dbReference>
<dbReference type="Gene3D" id="3.40.50.720">
    <property type="entry name" value="NAD(P)-binding Rossmann-like Domain"/>
    <property type="match status" value="2"/>
</dbReference>
<dbReference type="SUPFAM" id="SSF52283">
    <property type="entry name" value="Formate/glycerate dehydrogenase catalytic domain-like"/>
    <property type="match status" value="1"/>
</dbReference>
<dbReference type="PANTHER" id="PTHR43333:SF1">
    <property type="entry name" value="D-ISOMER SPECIFIC 2-HYDROXYACID DEHYDROGENASE NAD-BINDING DOMAIN-CONTAINING PROTEIN"/>
    <property type="match status" value="1"/>
</dbReference>
<reference evidence="5" key="1">
    <citation type="submission" date="2020-05" db="EMBL/GenBank/DDBJ databases">
        <authorList>
            <person name="Chiriac C."/>
            <person name="Salcher M."/>
            <person name="Ghai R."/>
            <person name="Kavagutti S V."/>
        </authorList>
    </citation>
    <scope>NUCLEOTIDE SEQUENCE</scope>
</reference>
<protein>
    <submittedName>
        <fullName evidence="5">Unannotated protein</fullName>
    </submittedName>
</protein>
<dbReference type="InterPro" id="IPR006139">
    <property type="entry name" value="D-isomer_2_OHA_DH_cat_dom"/>
</dbReference>
<dbReference type="Pfam" id="PF02826">
    <property type="entry name" value="2-Hacid_dh_C"/>
    <property type="match status" value="1"/>
</dbReference>
<evidence type="ECO:0000256" key="1">
    <source>
        <dbReference type="ARBA" id="ARBA00023002"/>
    </source>
</evidence>
<sequence>MSEPLVWLPFEPSLLGDVPAGLRYEVVDPTVEVPDSVADVQFYVPPYVMGPAVGDVLDTMPSLQVLQMLSAGVDNVRSRVPAGVTLCNGRGIHDTSTAELTLALILASLRDVPGFVRDQDAGRWRTRWRPALADKRVLLVGYGAIGQAIESRLLAFETEVVRVARTARDGVHALDELPDLLPTADVVVLIVPLTDETRGLVDAAFLARMRERALLVNMARGAVVVTDDLIAALQAGRVRAALDVVDVEPLPEDSPLWSTPGLLISPHVGGASSAMWPRAYRLVREQLTRFAAGEPLWNVMSGEY</sequence>
<dbReference type="SUPFAM" id="SSF51735">
    <property type="entry name" value="NAD(P)-binding Rossmann-fold domains"/>
    <property type="match status" value="1"/>
</dbReference>
<dbReference type="Pfam" id="PF00389">
    <property type="entry name" value="2-Hacid_dh"/>
    <property type="match status" value="1"/>
</dbReference>
<dbReference type="EMBL" id="CAEZXR010000314">
    <property type="protein sequence ID" value="CAB4724904.1"/>
    <property type="molecule type" value="Genomic_DNA"/>
</dbReference>
<gene>
    <name evidence="5" type="ORF">UFOPK2579_02232</name>
</gene>
<evidence type="ECO:0000256" key="2">
    <source>
        <dbReference type="ARBA" id="ARBA00023027"/>
    </source>
</evidence>
<dbReference type="InterPro" id="IPR029753">
    <property type="entry name" value="D-isomer_DH_CS"/>
</dbReference>
<accession>A0A6J6RQT6</accession>
<evidence type="ECO:0000259" key="3">
    <source>
        <dbReference type="Pfam" id="PF00389"/>
    </source>
</evidence>
<dbReference type="InterPro" id="IPR036291">
    <property type="entry name" value="NAD(P)-bd_dom_sf"/>
</dbReference>
<dbReference type="FunFam" id="3.40.50.720:FF:000593">
    <property type="entry name" value="Dihydrofolate reductase"/>
    <property type="match status" value="1"/>
</dbReference>
<dbReference type="AlphaFoldDB" id="A0A6J6RQT6"/>
<dbReference type="InterPro" id="IPR006140">
    <property type="entry name" value="D-isomer_DH_NAD-bd"/>
</dbReference>
<dbReference type="CDD" id="cd12166">
    <property type="entry name" value="2-Hacid_dh_7"/>
    <property type="match status" value="1"/>
</dbReference>